<organism evidence="1 2">
    <name type="scientific">Aspergillus aculeatinus CBS 121060</name>
    <dbReference type="NCBI Taxonomy" id="1448322"/>
    <lineage>
        <taxon>Eukaryota</taxon>
        <taxon>Fungi</taxon>
        <taxon>Dikarya</taxon>
        <taxon>Ascomycota</taxon>
        <taxon>Pezizomycotina</taxon>
        <taxon>Eurotiomycetes</taxon>
        <taxon>Eurotiomycetidae</taxon>
        <taxon>Eurotiales</taxon>
        <taxon>Aspergillaceae</taxon>
        <taxon>Aspergillus</taxon>
        <taxon>Aspergillus subgen. Circumdati</taxon>
    </lineage>
</organism>
<dbReference type="EMBL" id="KZ824977">
    <property type="protein sequence ID" value="RAH67116.1"/>
    <property type="molecule type" value="Genomic_DNA"/>
</dbReference>
<protein>
    <submittedName>
        <fullName evidence="1">Amino acid transporter</fullName>
    </submittedName>
</protein>
<evidence type="ECO:0000313" key="1">
    <source>
        <dbReference type="EMBL" id="RAH67116.1"/>
    </source>
</evidence>
<accession>A0ACD1H114</accession>
<dbReference type="Proteomes" id="UP000249661">
    <property type="component" value="Unassembled WGS sequence"/>
</dbReference>
<gene>
    <name evidence="1" type="ORF">BO66DRAFT_413906</name>
</gene>
<keyword evidence="2" id="KW-1185">Reference proteome</keyword>
<reference evidence="1" key="1">
    <citation type="submission" date="2018-02" db="EMBL/GenBank/DDBJ databases">
        <title>The genomes of Aspergillus section Nigri reveals drivers in fungal speciation.</title>
        <authorList>
            <consortium name="DOE Joint Genome Institute"/>
            <person name="Vesth T.C."/>
            <person name="Nybo J."/>
            <person name="Theobald S."/>
            <person name="Brandl J."/>
            <person name="Frisvad J.C."/>
            <person name="Nielsen K.F."/>
            <person name="Lyhne E.K."/>
            <person name="Kogle M.E."/>
            <person name="Kuo A."/>
            <person name="Riley R."/>
            <person name="Clum A."/>
            <person name="Nolan M."/>
            <person name="Lipzen A."/>
            <person name="Salamov A."/>
            <person name="Henrissat B."/>
            <person name="Wiebenga A."/>
            <person name="De vries R.P."/>
            <person name="Grigoriev I.V."/>
            <person name="Mortensen U.H."/>
            <person name="Andersen M.R."/>
            <person name="Baker S.E."/>
        </authorList>
    </citation>
    <scope>NUCLEOTIDE SEQUENCE</scope>
    <source>
        <strain evidence="1">CBS 121060</strain>
    </source>
</reference>
<proteinExistence type="predicted"/>
<evidence type="ECO:0000313" key="2">
    <source>
        <dbReference type="Proteomes" id="UP000249661"/>
    </source>
</evidence>
<name>A0ACD1H114_9EURO</name>
<sequence>MPISLSLASSIQENTSPKTDKVALGALQEDDVPPKDTEVGEAHEIFHVEEGSVGFRSVSWQRATVVFIKINFAMSILTIPAALAALGSVGGCVLIVGFTALNTYTGVILGEFRNKHPECHMLADMMGLLWGRTGREIVGVQIVIAQILVSASGIVTTGTAFNALSNHGTCTVVFALVSAILITMCSSIRTFSRLGWLTWFGFVTFFLAVFVFTVAVTQQDRPAAAPATGDFDLGWAPFAKPNFVIGMLNTANVFVSTSGSSMFLPVISEMRRPQDYRKACLLAGFIVGAIYLTFSVVIYRYCGAWLSSPAFGSAGPLFKKISYGIALPGLVVGVGIYQHVAAKYVFVRLLRDSRHMQANTLTHWSTWLGSNLLLGAAAFVVAEAVPILNYLLGLASAVCFAPFSLVFPLLLWMYDQRGCGVGSAGQRVKYTLHAVIVAVGLLMIVGGTYSVAISIRDAFANRVIARVFDCRDNSGSSL</sequence>